<dbReference type="KEGG" id="ppru:FDP22_13515"/>
<gene>
    <name evidence="2" type="ORF">FDP22_13515</name>
</gene>
<dbReference type="Pfam" id="PF01425">
    <property type="entry name" value="Amidase"/>
    <property type="match status" value="1"/>
</dbReference>
<dbReference type="InterPro" id="IPR020556">
    <property type="entry name" value="Amidase_CS"/>
</dbReference>
<protein>
    <submittedName>
        <fullName evidence="2">Amidase</fullName>
    </submittedName>
</protein>
<dbReference type="InterPro" id="IPR036928">
    <property type="entry name" value="AS_sf"/>
</dbReference>
<dbReference type="SUPFAM" id="SSF75304">
    <property type="entry name" value="Amidase signature (AS) enzymes"/>
    <property type="match status" value="1"/>
</dbReference>
<proteinExistence type="predicted"/>
<evidence type="ECO:0000313" key="2">
    <source>
        <dbReference type="EMBL" id="QDL92711.1"/>
    </source>
</evidence>
<dbReference type="OrthoDB" id="9777859at2"/>
<dbReference type="InterPro" id="IPR023631">
    <property type="entry name" value="Amidase_dom"/>
</dbReference>
<keyword evidence="3" id="KW-1185">Reference proteome</keyword>
<organism evidence="2 3">
    <name type="scientific">Paroceanicella profunda</name>
    <dbReference type="NCBI Taxonomy" id="2579971"/>
    <lineage>
        <taxon>Bacteria</taxon>
        <taxon>Pseudomonadati</taxon>
        <taxon>Pseudomonadota</taxon>
        <taxon>Alphaproteobacteria</taxon>
        <taxon>Rhodobacterales</taxon>
        <taxon>Paracoccaceae</taxon>
        <taxon>Paroceanicella</taxon>
    </lineage>
</organism>
<dbReference type="PANTHER" id="PTHR11895">
    <property type="entry name" value="TRANSAMIDASE"/>
    <property type="match status" value="1"/>
</dbReference>
<evidence type="ECO:0000313" key="3">
    <source>
        <dbReference type="Proteomes" id="UP000305888"/>
    </source>
</evidence>
<sequence>MRPPYSGSDLTAMTACEVTGLLARRAVSPEELIEASVLRTAQTDPAINAMPILCPDRARAHAERLRLVPAEAGPGCLHGLPVSIKDLSAVSGVRMTCGTKYLEDFVPGESDPLVERMEARGAIVMGKTNTPEFGAGANTFNDVFGPTLNPWDTACNPGGSSGGAAAGLATGQVWLAEGSDHGGSLRTPAAYCGVVGLRPSPGRAGGASKELSFGLEGVCGPMARTVEDCALLLDSMTGFDPRHPLSTQAPERSFRSAVQEARPPRKIAFAPDLGGFAPVEPEVRALMAAAMAAMEGTGTVVEEAAPDTSGLYETYTVLRAFGQASGPGMMSEAAQAHFKKTLSDNVAAGRALTVDAVIRANRGRSAIYHRTRAFLEGYDVIACPVVGLRAQPSEVEYPLEVDGRKMADYVDWLRFAYLATMCTLPAISVPIGLTAGGTPMGIQLIGQPRGEAALLAAARVLEQAVGFGHSPIDPITR</sequence>
<name>A0A5B8FHQ0_9RHOB</name>
<dbReference type="GO" id="GO:0003824">
    <property type="term" value="F:catalytic activity"/>
    <property type="evidence" value="ECO:0007669"/>
    <property type="project" value="InterPro"/>
</dbReference>
<dbReference type="InterPro" id="IPR000120">
    <property type="entry name" value="Amidase"/>
</dbReference>
<dbReference type="RefSeq" id="WP_138574415.1">
    <property type="nucleotide sequence ID" value="NZ_CP040818.1"/>
</dbReference>
<dbReference type="Proteomes" id="UP000305888">
    <property type="component" value="Chromosome"/>
</dbReference>
<dbReference type="AlphaFoldDB" id="A0A5B8FHQ0"/>
<dbReference type="PROSITE" id="PS00571">
    <property type="entry name" value="AMIDASES"/>
    <property type="match status" value="1"/>
</dbReference>
<dbReference type="Gene3D" id="3.90.1300.10">
    <property type="entry name" value="Amidase signature (AS) domain"/>
    <property type="match status" value="1"/>
</dbReference>
<feature type="domain" description="Amidase" evidence="1">
    <location>
        <begin position="31"/>
        <end position="455"/>
    </location>
</feature>
<evidence type="ECO:0000259" key="1">
    <source>
        <dbReference type="Pfam" id="PF01425"/>
    </source>
</evidence>
<dbReference type="PANTHER" id="PTHR11895:SF76">
    <property type="entry name" value="INDOLEACETAMIDE HYDROLASE"/>
    <property type="match status" value="1"/>
</dbReference>
<reference evidence="2 3" key="1">
    <citation type="submission" date="2019-06" db="EMBL/GenBank/DDBJ databases">
        <title>Genome sequence of Rhodobacteraceae bacterium D4M1.</title>
        <authorList>
            <person name="Cao J."/>
        </authorList>
    </citation>
    <scope>NUCLEOTIDE SEQUENCE [LARGE SCALE GENOMIC DNA]</scope>
    <source>
        <strain evidence="2 3">D4M1</strain>
    </source>
</reference>
<dbReference type="EMBL" id="CP040818">
    <property type="protein sequence ID" value="QDL92711.1"/>
    <property type="molecule type" value="Genomic_DNA"/>
</dbReference>
<accession>A0A5B8FHQ0</accession>